<dbReference type="AlphaFoldDB" id="A0A1I8B509"/>
<dbReference type="Proteomes" id="UP000095281">
    <property type="component" value="Unplaced"/>
</dbReference>
<evidence type="ECO:0000313" key="3">
    <source>
        <dbReference type="WBParaSite" id="MhA1_Contig1353.frz3.gene13"/>
    </source>
</evidence>
<dbReference type="WBParaSite" id="MhA1_Contig1353.frz3.gene13">
    <property type="protein sequence ID" value="MhA1_Contig1353.frz3.gene13"/>
    <property type="gene ID" value="MhA1_Contig1353.frz3.gene13"/>
</dbReference>
<keyword evidence="2" id="KW-1185">Reference proteome</keyword>
<name>A0A1I8B509_MELHA</name>
<accession>A0A1I8B509</accession>
<protein>
    <submittedName>
        <fullName evidence="3">Uncharacterized protein</fullName>
    </submittedName>
</protein>
<sequence>MDERMADKEAEKHRLSLIILLKQLIEVLKKDLAASEKRANENAIKELEKKVTINNENLNKERAF</sequence>
<evidence type="ECO:0000313" key="2">
    <source>
        <dbReference type="Proteomes" id="UP000095281"/>
    </source>
</evidence>
<evidence type="ECO:0000256" key="1">
    <source>
        <dbReference type="SAM" id="Coils"/>
    </source>
</evidence>
<keyword evidence="1" id="KW-0175">Coiled coil</keyword>
<proteinExistence type="predicted"/>
<reference evidence="3" key="1">
    <citation type="submission" date="2016-11" db="UniProtKB">
        <authorList>
            <consortium name="WormBaseParasite"/>
        </authorList>
    </citation>
    <scope>IDENTIFICATION</scope>
</reference>
<organism evidence="2 3">
    <name type="scientific">Meloidogyne hapla</name>
    <name type="common">Root-knot nematode worm</name>
    <dbReference type="NCBI Taxonomy" id="6305"/>
    <lineage>
        <taxon>Eukaryota</taxon>
        <taxon>Metazoa</taxon>
        <taxon>Ecdysozoa</taxon>
        <taxon>Nematoda</taxon>
        <taxon>Chromadorea</taxon>
        <taxon>Rhabditida</taxon>
        <taxon>Tylenchina</taxon>
        <taxon>Tylenchomorpha</taxon>
        <taxon>Tylenchoidea</taxon>
        <taxon>Meloidogynidae</taxon>
        <taxon>Meloidogyninae</taxon>
        <taxon>Meloidogyne</taxon>
    </lineage>
</organism>
<feature type="coiled-coil region" evidence="1">
    <location>
        <begin position="18"/>
        <end position="50"/>
    </location>
</feature>